<protein>
    <recommendedName>
        <fullName evidence="1">Beta/gamma crystallin 'Greek key' domain-containing protein</fullName>
    </recommendedName>
</protein>
<comment type="caution">
    <text evidence="2">The sequence shown here is derived from an EMBL/GenBank/DDBJ whole genome shotgun (WGS) entry which is preliminary data.</text>
</comment>
<dbReference type="RefSeq" id="WP_395510268.1">
    <property type="nucleotide sequence ID" value="NZ_JBBDHD010000032.1"/>
</dbReference>
<name>A0ABW7PDI8_9ACTN</name>
<evidence type="ECO:0000313" key="2">
    <source>
        <dbReference type="EMBL" id="MFH7596433.1"/>
    </source>
</evidence>
<dbReference type="Proteomes" id="UP001610631">
    <property type="component" value="Unassembled WGS sequence"/>
</dbReference>
<sequence length="229" mass="25226">MYADEVIFYDGDNYTGKSVTLRAGEQRNVSSSELGPVRSVKVGDGVVAEVWGARVGDKDQGIAFFTTDTPNVRNTKTVGLRAADVHAMAVLIRYRDTTLRDGETGKLAFSDVRSPYWKEEIPAAADVYHRLEVLKSEIHTSRRANLVAKDTKPAPVTPEQDNDPFSLNIPGGIQVVVDDFGLDEEDPGQIAFSYDTRNRTVVLDRFEPLDKTLSITQDGPGMFTITRTG</sequence>
<organism evidence="2 3">
    <name type="scientific">Streptomyces racemochromogenes</name>
    <dbReference type="NCBI Taxonomy" id="67353"/>
    <lineage>
        <taxon>Bacteria</taxon>
        <taxon>Bacillati</taxon>
        <taxon>Actinomycetota</taxon>
        <taxon>Actinomycetes</taxon>
        <taxon>Kitasatosporales</taxon>
        <taxon>Streptomycetaceae</taxon>
        <taxon>Streptomyces</taxon>
    </lineage>
</organism>
<proteinExistence type="predicted"/>
<keyword evidence="3" id="KW-1185">Reference proteome</keyword>
<reference evidence="2 3" key="1">
    <citation type="submission" date="2024-03" db="EMBL/GenBank/DDBJ databases">
        <title>Whole genome sequencing of Streptomyces racemochromogenes, to identify antimicrobial biosynthetic gene clusters.</title>
        <authorList>
            <person name="Suryawanshi P."/>
            <person name="Krishnaraj P.U."/>
            <person name="Arun Y.P."/>
            <person name="Suryawanshi M.P."/>
            <person name="Rakshit O."/>
        </authorList>
    </citation>
    <scope>NUCLEOTIDE SEQUENCE [LARGE SCALE GENOMIC DNA]</scope>
    <source>
        <strain evidence="2 3">AUDT626</strain>
    </source>
</reference>
<dbReference type="PROSITE" id="PS50915">
    <property type="entry name" value="CRYSTALLIN_BETA_GAMMA"/>
    <property type="match status" value="1"/>
</dbReference>
<dbReference type="InterPro" id="IPR001064">
    <property type="entry name" value="Beta/gamma_crystallin"/>
</dbReference>
<gene>
    <name evidence="2" type="ORF">WDV06_15205</name>
</gene>
<dbReference type="EMBL" id="JBBDHD010000032">
    <property type="protein sequence ID" value="MFH7596433.1"/>
    <property type="molecule type" value="Genomic_DNA"/>
</dbReference>
<accession>A0ABW7PDI8</accession>
<feature type="domain" description="Beta/gamma crystallin 'Greek key'" evidence="1">
    <location>
        <begin position="4"/>
        <end position="41"/>
    </location>
</feature>
<evidence type="ECO:0000259" key="1">
    <source>
        <dbReference type="PROSITE" id="PS50915"/>
    </source>
</evidence>
<evidence type="ECO:0000313" key="3">
    <source>
        <dbReference type="Proteomes" id="UP001610631"/>
    </source>
</evidence>
<dbReference type="Gene3D" id="2.60.20.10">
    <property type="entry name" value="Crystallins"/>
    <property type="match status" value="1"/>
</dbReference>